<name>A0A4Y2TLE1_ARAVE</name>
<keyword evidence="2" id="KW-1185">Reference proteome</keyword>
<reference evidence="1 2" key="1">
    <citation type="journal article" date="2019" name="Sci. Rep.">
        <title>Orb-weaving spider Araneus ventricosus genome elucidates the spidroin gene catalogue.</title>
        <authorList>
            <person name="Kono N."/>
            <person name="Nakamura H."/>
            <person name="Ohtoshi R."/>
            <person name="Moran D.A.P."/>
            <person name="Shinohara A."/>
            <person name="Yoshida Y."/>
            <person name="Fujiwara M."/>
            <person name="Mori M."/>
            <person name="Tomita M."/>
            <person name="Arakawa K."/>
        </authorList>
    </citation>
    <scope>NUCLEOTIDE SEQUENCE [LARGE SCALE GENOMIC DNA]</scope>
</reference>
<dbReference type="Proteomes" id="UP000499080">
    <property type="component" value="Unassembled WGS sequence"/>
</dbReference>
<dbReference type="AlphaFoldDB" id="A0A4Y2TLE1"/>
<protein>
    <submittedName>
        <fullName evidence="1">Uncharacterized protein</fullName>
    </submittedName>
</protein>
<gene>
    <name evidence="1" type="ORF">AVEN_217706_1</name>
</gene>
<comment type="caution">
    <text evidence="1">The sequence shown here is derived from an EMBL/GenBank/DDBJ whole genome shotgun (WGS) entry which is preliminary data.</text>
</comment>
<organism evidence="1 2">
    <name type="scientific">Araneus ventricosus</name>
    <name type="common">Orbweaver spider</name>
    <name type="synonym">Epeira ventricosa</name>
    <dbReference type="NCBI Taxonomy" id="182803"/>
    <lineage>
        <taxon>Eukaryota</taxon>
        <taxon>Metazoa</taxon>
        <taxon>Ecdysozoa</taxon>
        <taxon>Arthropoda</taxon>
        <taxon>Chelicerata</taxon>
        <taxon>Arachnida</taxon>
        <taxon>Araneae</taxon>
        <taxon>Araneomorphae</taxon>
        <taxon>Entelegynae</taxon>
        <taxon>Araneoidea</taxon>
        <taxon>Araneidae</taxon>
        <taxon>Araneus</taxon>
    </lineage>
</organism>
<proteinExistence type="predicted"/>
<accession>A0A4Y2TLE1</accession>
<dbReference type="EMBL" id="BGPR01028801">
    <property type="protein sequence ID" value="GBO00200.1"/>
    <property type="molecule type" value="Genomic_DNA"/>
</dbReference>
<evidence type="ECO:0000313" key="2">
    <source>
        <dbReference type="Proteomes" id="UP000499080"/>
    </source>
</evidence>
<evidence type="ECO:0000313" key="1">
    <source>
        <dbReference type="EMBL" id="GBO00200.1"/>
    </source>
</evidence>
<sequence>MRLEDWGCERTNSGLQSVKTLKPPAPDSILYARYPASVRRGAQEIAAGRSVTNFAGHQTTQSNTKTQQLYTPNFQDATELKISKSLWLSEEFGDGQKNTPTTDWRASQALLDARFQCKELRIEVGWKVKIRPSFLAEEFRLSGGLFSFLSVGG</sequence>